<feature type="transmembrane region" description="Helical" evidence="2">
    <location>
        <begin position="337"/>
        <end position="354"/>
    </location>
</feature>
<sequence>MPFGATHFPTRSLAETALSSFFKEIIVLGSENVPEEGPMLVACSHTNMVIDPAVLSNTIPRKVPLHYWVKDSLFANPVLSRILINAGNIPVDRRNKNNQSLFKGTFEVMALGESIGVFPEGTSHTSPHLLPLKDGVSWAALEYVKYLAGAADGVKKKGRKAVIVPVGITYLDKAKYRSSIIVEYGQPITMDAFEQQFLSAEEGANKIAVKRLTKTLELEMMKLTVNAPDWESLIAAKMAKELLWEKESKLAPEEVVKVQQTLVDMFSPPTTSKQLQELKDLLNKYNNLLVTAKLSNTELSDLPLPESLNPSRSTPLPTKFATIWLLIKDTISCMVRLPFFLVPMVVHLPIYVMARMGANIAKEELETQAQMKVAFGLLFSFAVYPVIFFALWVLLGFTALGGLVAAALVYGFNMSHQSLVDANYSHFKRLVAAWRVIVGVWAPKRREIPIAKLASVLPSSSAPEGATKNAYAWKTRGTDQEVKEEVEKTEKRKRVPTRRFIKHVLRTRVAAAQALEAFLAELEQGGHRVNARPWLVEAAPYGAEAAQAEQQSTADEGKDAVDRFPMGTRAGEEVVEFLRQRGARILPSTSEHTGWDALSGDETEARSGNEE</sequence>
<evidence type="ECO:0000256" key="1">
    <source>
        <dbReference type="SAM" id="MobiDB-lite"/>
    </source>
</evidence>
<dbReference type="PANTHER" id="PTHR31605:SF0">
    <property type="entry name" value="GLYCEROL-3-PHOSPHATE O-ACYLTRANSFERASE 1"/>
    <property type="match status" value="1"/>
</dbReference>
<dbReference type="GO" id="GO:0004366">
    <property type="term" value="F:glycerol-3-phosphate O-acyltransferase activity"/>
    <property type="evidence" value="ECO:0007669"/>
    <property type="project" value="TreeGrafter"/>
</dbReference>
<comment type="caution">
    <text evidence="4">The sequence shown here is derived from an EMBL/GenBank/DDBJ whole genome shotgun (WGS) entry which is preliminary data.</text>
</comment>
<evidence type="ECO:0000313" key="5">
    <source>
        <dbReference type="Proteomes" id="UP000620104"/>
    </source>
</evidence>
<keyword evidence="2" id="KW-0812">Transmembrane</keyword>
<feature type="transmembrane region" description="Helical" evidence="2">
    <location>
        <begin position="375"/>
        <end position="408"/>
    </location>
</feature>
<dbReference type="EMBL" id="BLZA01000013">
    <property type="protein sequence ID" value="GHJ85685.1"/>
    <property type="molecule type" value="Genomic_DNA"/>
</dbReference>
<feature type="domain" description="Phospholipid/glycerol acyltransferase" evidence="3">
    <location>
        <begin position="39"/>
        <end position="171"/>
    </location>
</feature>
<reference evidence="4" key="1">
    <citation type="submission" date="2020-07" db="EMBL/GenBank/DDBJ databases">
        <title>Draft Genome Sequence of a Deep-Sea Yeast, Naganishia (Cryptococcus) liquefaciens strain N6.</title>
        <authorList>
            <person name="Han Y.W."/>
            <person name="Kajitani R."/>
            <person name="Morimoto H."/>
            <person name="Parhat M."/>
            <person name="Tsubouchi H."/>
            <person name="Bakenova O."/>
            <person name="Ogata M."/>
            <person name="Argunhan B."/>
            <person name="Aoki R."/>
            <person name="Kajiwara S."/>
            <person name="Itoh T."/>
            <person name="Iwasaki H."/>
        </authorList>
    </citation>
    <scope>NUCLEOTIDE SEQUENCE</scope>
    <source>
        <strain evidence="4">N6</strain>
    </source>
</reference>
<dbReference type="AlphaFoldDB" id="A0A8H3TR57"/>
<dbReference type="GO" id="GO:0016287">
    <property type="term" value="F:glycerone-phosphate O-acyltransferase activity"/>
    <property type="evidence" value="ECO:0007669"/>
    <property type="project" value="TreeGrafter"/>
</dbReference>
<evidence type="ECO:0000259" key="3">
    <source>
        <dbReference type="SMART" id="SM00563"/>
    </source>
</evidence>
<keyword evidence="2" id="KW-1133">Transmembrane helix</keyword>
<accession>A0A8H3TR57</accession>
<dbReference type="SMART" id="SM00563">
    <property type="entry name" value="PlsC"/>
    <property type="match status" value="1"/>
</dbReference>
<name>A0A8H3TR57_9TREE</name>
<dbReference type="CDD" id="cd07992">
    <property type="entry name" value="LPLAT_AAK14816-like"/>
    <property type="match status" value="1"/>
</dbReference>
<evidence type="ECO:0000313" key="4">
    <source>
        <dbReference type="EMBL" id="GHJ85685.1"/>
    </source>
</evidence>
<proteinExistence type="predicted"/>
<keyword evidence="2" id="KW-0472">Membrane</keyword>
<feature type="region of interest" description="Disordered" evidence="1">
    <location>
        <begin position="583"/>
        <end position="611"/>
    </location>
</feature>
<dbReference type="OrthoDB" id="1044435at2759"/>
<evidence type="ECO:0000256" key="2">
    <source>
        <dbReference type="SAM" id="Phobius"/>
    </source>
</evidence>
<protein>
    <recommendedName>
        <fullName evidence="3">Phospholipid/glycerol acyltransferase domain-containing protein</fullName>
    </recommendedName>
</protein>
<dbReference type="InterPro" id="IPR052744">
    <property type="entry name" value="GPAT/DAPAT"/>
</dbReference>
<organism evidence="4 5">
    <name type="scientific">Naganishia liquefaciens</name>
    <dbReference type="NCBI Taxonomy" id="104408"/>
    <lineage>
        <taxon>Eukaryota</taxon>
        <taxon>Fungi</taxon>
        <taxon>Dikarya</taxon>
        <taxon>Basidiomycota</taxon>
        <taxon>Agaricomycotina</taxon>
        <taxon>Tremellomycetes</taxon>
        <taxon>Filobasidiales</taxon>
        <taxon>Filobasidiaceae</taxon>
        <taxon>Naganishia</taxon>
    </lineage>
</organism>
<keyword evidence="5" id="KW-1185">Reference proteome</keyword>
<gene>
    <name evidence="4" type="ORF">NliqN6_2087</name>
</gene>
<dbReference type="Pfam" id="PF01553">
    <property type="entry name" value="Acyltransferase"/>
    <property type="match status" value="1"/>
</dbReference>
<dbReference type="SUPFAM" id="SSF69593">
    <property type="entry name" value="Glycerol-3-phosphate (1)-acyltransferase"/>
    <property type="match status" value="1"/>
</dbReference>
<dbReference type="PANTHER" id="PTHR31605">
    <property type="entry name" value="GLYCEROL-3-PHOSPHATE O-ACYLTRANSFERASE 1"/>
    <property type="match status" value="1"/>
</dbReference>
<dbReference type="Proteomes" id="UP000620104">
    <property type="component" value="Unassembled WGS sequence"/>
</dbReference>
<dbReference type="InterPro" id="IPR002123">
    <property type="entry name" value="Plipid/glycerol_acylTrfase"/>
</dbReference>
<dbReference type="GO" id="GO:0008654">
    <property type="term" value="P:phospholipid biosynthetic process"/>
    <property type="evidence" value="ECO:0007669"/>
    <property type="project" value="TreeGrafter"/>
</dbReference>